<feature type="transmembrane region" description="Helical" evidence="2">
    <location>
        <begin position="30"/>
        <end position="49"/>
    </location>
</feature>
<evidence type="ECO:0000256" key="2">
    <source>
        <dbReference type="SAM" id="Phobius"/>
    </source>
</evidence>
<feature type="domain" description="DUF4352" evidence="3">
    <location>
        <begin position="140"/>
        <end position="260"/>
    </location>
</feature>
<gene>
    <name evidence="4" type="ORF">GT020_04370</name>
</gene>
<sequence>MSVGNQLDPGAQMPAPAPAPVAKSSAGKGLGVAALVIGIVALCLCWVPIVNNFAAVLGFIALVLGVISLIIASKKNGGKGLGIASTVIAVASIVLVFATQAAYVKALDELSATIEDASDGEVAASDEVLEQAQDPAQALGLGQSAGIGEYTVSVDAVNLEADKEIAAANPFNEKPEGQYVLVDLTTEFNGAEEGDPWIDLTVELVGSDSRIYSTTSSMAVTEHPATDVPTLTAGGEGSYQLAFDVPAAAVEDAKIRVTETLSFKDESGLWATK</sequence>
<evidence type="ECO:0000313" key="5">
    <source>
        <dbReference type="Proteomes" id="UP000477543"/>
    </source>
</evidence>
<reference evidence="4 5" key="1">
    <citation type="submission" date="2020-01" db="EMBL/GenBank/DDBJ databases">
        <title>Glutamicibacter soli M275.</title>
        <authorList>
            <person name="Meng X."/>
        </authorList>
    </citation>
    <scope>NUCLEOTIDE SEQUENCE [LARGE SCALE GENOMIC DNA]</scope>
    <source>
        <strain evidence="4 5">M275</strain>
    </source>
</reference>
<feature type="transmembrane region" description="Helical" evidence="2">
    <location>
        <begin position="80"/>
        <end position="103"/>
    </location>
</feature>
<keyword evidence="1" id="KW-0732">Signal</keyword>
<keyword evidence="2" id="KW-0472">Membrane</keyword>
<feature type="transmembrane region" description="Helical" evidence="2">
    <location>
        <begin position="55"/>
        <end position="73"/>
    </location>
</feature>
<name>A0A6L9G247_9MICC</name>
<evidence type="ECO:0000259" key="3">
    <source>
        <dbReference type="Pfam" id="PF11611"/>
    </source>
</evidence>
<dbReference type="InterPro" id="IPR029051">
    <property type="entry name" value="DUF4352"/>
</dbReference>
<dbReference type="RefSeq" id="WP_161447629.1">
    <property type="nucleotide sequence ID" value="NZ_WYDN01000003.1"/>
</dbReference>
<dbReference type="InterPro" id="IPR029050">
    <property type="entry name" value="Immunoprotect_excell_Ig-like"/>
</dbReference>
<organism evidence="4 5">
    <name type="scientific">Glutamicibacter soli</name>
    <dbReference type="NCBI Taxonomy" id="453836"/>
    <lineage>
        <taxon>Bacteria</taxon>
        <taxon>Bacillati</taxon>
        <taxon>Actinomycetota</taxon>
        <taxon>Actinomycetes</taxon>
        <taxon>Micrococcales</taxon>
        <taxon>Micrococcaceae</taxon>
        <taxon>Glutamicibacter</taxon>
    </lineage>
</organism>
<comment type="caution">
    <text evidence="4">The sequence shown here is derived from an EMBL/GenBank/DDBJ whole genome shotgun (WGS) entry which is preliminary data.</text>
</comment>
<evidence type="ECO:0000313" key="4">
    <source>
        <dbReference type="EMBL" id="NAZ15304.1"/>
    </source>
</evidence>
<dbReference type="Proteomes" id="UP000477543">
    <property type="component" value="Unassembled WGS sequence"/>
</dbReference>
<evidence type="ECO:0000256" key="1">
    <source>
        <dbReference type="ARBA" id="ARBA00022729"/>
    </source>
</evidence>
<dbReference type="EMBL" id="WYDN01000003">
    <property type="protein sequence ID" value="NAZ15304.1"/>
    <property type="molecule type" value="Genomic_DNA"/>
</dbReference>
<dbReference type="AlphaFoldDB" id="A0A6L9G247"/>
<proteinExistence type="predicted"/>
<accession>A0A6L9G247</accession>
<protein>
    <submittedName>
        <fullName evidence="4">DUF4352 domain-containing protein</fullName>
    </submittedName>
</protein>
<dbReference type="Pfam" id="PF11611">
    <property type="entry name" value="DUF4352"/>
    <property type="match status" value="1"/>
</dbReference>
<keyword evidence="2" id="KW-0812">Transmembrane</keyword>
<keyword evidence="2" id="KW-1133">Transmembrane helix</keyword>
<dbReference type="Gene3D" id="2.60.40.1240">
    <property type="match status" value="1"/>
</dbReference>